<sequence length="280" mass="31845">MTKHEEIKTMKLYHHLDRIENRLKELGYTNKDVRVDPEQLGEFDSLHFFGDEPICHIVELLAGTPTEKKVLDIGSGYGGTARLLAHRSGCKVDALELQPDLSDAGRELTRRCGLDEQVTHLDGDFLELPVQHNEYDVVVGLLCFLHIGNWRQLFQRCFDSLKPGGVLYVDDFFLRGDRLTPEDQLTLKQDVYCTDLLRQEQIVDVLKTCGFETPKVQDATIKWQPYVSDRAVKYHAALETHIARDGEAAARGLDHFYTCMAQLFRAGNVGGYTLIVRKPL</sequence>
<dbReference type="SUPFAM" id="SSF53335">
    <property type="entry name" value="S-adenosyl-L-methionine-dependent methyltransferases"/>
    <property type="match status" value="1"/>
</dbReference>
<reference evidence="6 7" key="1">
    <citation type="submission" date="2018-06" db="EMBL/GenBank/DDBJ databases">
        <title>Comparative genomics of downy mildews reveals potential adaptations to biotrophy.</title>
        <authorList>
            <person name="Fletcher K."/>
            <person name="Klosterman S.J."/>
            <person name="Derevnina L."/>
            <person name="Martin F."/>
            <person name="Koike S."/>
            <person name="Reyes Chin-Wo S."/>
            <person name="Mou B."/>
            <person name="Michelmore R."/>
        </authorList>
    </citation>
    <scope>NUCLEOTIDE SEQUENCE [LARGE SCALE GENOMIC DNA]</scope>
    <source>
        <strain evidence="5 7">R13</strain>
        <strain evidence="4 6">R14</strain>
    </source>
</reference>
<comment type="caution">
    <text evidence="4">The sequence shown here is derived from an EMBL/GenBank/DDBJ whole genome shotgun (WGS) entry which is preliminary data.</text>
</comment>
<dbReference type="VEuPathDB" id="FungiDB:DD237_004451"/>
<evidence type="ECO:0000259" key="3">
    <source>
        <dbReference type="Pfam" id="PF13649"/>
    </source>
</evidence>
<dbReference type="EMBL" id="QLLG01000167">
    <property type="protein sequence ID" value="RMX67427.1"/>
    <property type="molecule type" value="Genomic_DNA"/>
</dbReference>
<dbReference type="InterPro" id="IPR050447">
    <property type="entry name" value="Erg6_SMT_methyltransf"/>
</dbReference>
<protein>
    <recommendedName>
        <fullName evidence="3">Methyltransferase domain-containing protein</fullName>
    </recommendedName>
</protein>
<dbReference type="InterPro" id="IPR041698">
    <property type="entry name" value="Methyltransf_25"/>
</dbReference>
<keyword evidence="6" id="KW-1185">Reference proteome</keyword>
<dbReference type="GO" id="GO:0005783">
    <property type="term" value="C:endoplasmic reticulum"/>
    <property type="evidence" value="ECO:0007669"/>
    <property type="project" value="TreeGrafter"/>
</dbReference>
<proteinExistence type="inferred from homology"/>
<gene>
    <name evidence="5" type="ORF">DD237_004451</name>
    <name evidence="4" type="ORF">DD238_003300</name>
</gene>
<dbReference type="Pfam" id="PF13649">
    <property type="entry name" value="Methyltransf_25"/>
    <property type="match status" value="1"/>
</dbReference>
<evidence type="ECO:0000313" key="4">
    <source>
        <dbReference type="EMBL" id="RMX67427.1"/>
    </source>
</evidence>
<evidence type="ECO:0000313" key="7">
    <source>
        <dbReference type="Proteomes" id="UP000286097"/>
    </source>
</evidence>
<evidence type="ECO:0000313" key="5">
    <source>
        <dbReference type="EMBL" id="RQM15996.1"/>
    </source>
</evidence>
<evidence type="ECO:0000256" key="2">
    <source>
        <dbReference type="ARBA" id="ARBA00038188"/>
    </source>
</evidence>
<dbReference type="GO" id="GO:0003838">
    <property type="term" value="F:sterol 24-C-methyltransferase activity"/>
    <property type="evidence" value="ECO:0007669"/>
    <property type="project" value="TreeGrafter"/>
</dbReference>
<name>A0A3M6VLY6_9STRA</name>
<organism evidence="4 6">
    <name type="scientific">Peronospora effusa</name>
    <dbReference type="NCBI Taxonomy" id="542832"/>
    <lineage>
        <taxon>Eukaryota</taxon>
        <taxon>Sar</taxon>
        <taxon>Stramenopiles</taxon>
        <taxon>Oomycota</taxon>
        <taxon>Peronosporomycetes</taxon>
        <taxon>Peronosporales</taxon>
        <taxon>Peronosporaceae</taxon>
        <taxon>Peronospora</taxon>
    </lineage>
</organism>
<dbReference type="CDD" id="cd02440">
    <property type="entry name" value="AdoMet_MTases"/>
    <property type="match status" value="1"/>
</dbReference>
<dbReference type="PANTHER" id="PTHR44068">
    <property type="entry name" value="ZGC:194242"/>
    <property type="match status" value="1"/>
</dbReference>
<dbReference type="Proteomes" id="UP000282087">
    <property type="component" value="Unassembled WGS sequence"/>
</dbReference>
<dbReference type="EMBL" id="QKXF01000134">
    <property type="protein sequence ID" value="RQM15996.1"/>
    <property type="molecule type" value="Genomic_DNA"/>
</dbReference>
<dbReference type="OrthoDB" id="8300214at2759"/>
<dbReference type="STRING" id="542832.A0A3M6VLY6"/>
<keyword evidence="1" id="KW-0808">Transferase</keyword>
<dbReference type="GO" id="GO:0016126">
    <property type="term" value="P:sterol biosynthetic process"/>
    <property type="evidence" value="ECO:0007669"/>
    <property type="project" value="TreeGrafter"/>
</dbReference>
<evidence type="ECO:0000313" key="6">
    <source>
        <dbReference type="Proteomes" id="UP000282087"/>
    </source>
</evidence>
<dbReference type="Gene3D" id="3.40.50.150">
    <property type="entry name" value="Vaccinia Virus protein VP39"/>
    <property type="match status" value="1"/>
</dbReference>
<dbReference type="Proteomes" id="UP000286097">
    <property type="component" value="Unassembled WGS sequence"/>
</dbReference>
<dbReference type="InterPro" id="IPR029063">
    <property type="entry name" value="SAM-dependent_MTases_sf"/>
</dbReference>
<dbReference type="AlphaFoldDB" id="A0A3M6VLY6"/>
<evidence type="ECO:0000256" key="1">
    <source>
        <dbReference type="ARBA" id="ARBA00022679"/>
    </source>
</evidence>
<feature type="domain" description="Methyltransferase" evidence="3">
    <location>
        <begin position="70"/>
        <end position="165"/>
    </location>
</feature>
<accession>A0A3M6VLY6</accession>
<dbReference type="PANTHER" id="PTHR44068:SF1">
    <property type="entry name" value="HYPOTHETICAL LOC100005854"/>
    <property type="match status" value="1"/>
</dbReference>
<comment type="similarity">
    <text evidence="2">Belongs to the class I-like SAM-binding methyltransferase superfamily. Erg6/SMT family.</text>
</comment>